<feature type="signal peptide" evidence="1">
    <location>
        <begin position="1"/>
        <end position="24"/>
    </location>
</feature>
<keyword evidence="1" id="KW-0732">Signal</keyword>
<reference evidence="3" key="1">
    <citation type="submission" date="2018-04" db="EMBL/GenBank/DDBJ databases">
        <title>Complete genome of Antarctic heterotrophic bacterium Hymenobacter nivis.</title>
        <authorList>
            <person name="Terashima M."/>
        </authorList>
    </citation>
    <scope>NUCLEOTIDE SEQUENCE [LARGE SCALE GENOMIC DNA]</scope>
    <source>
        <strain evidence="3">NBRC 111535</strain>
    </source>
</reference>
<evidence type="ECO:0000256" key="1">
    <source>
        <dbReference type="SAM" id="SignalP"/>
    </source>
</evidence>
<dbReference type="Proteomes" id="UP000245999">
    <property type="component" value="Chromosome"/>
</dbReference>
<dbReference type="AlphaFoldDB" id="A0A2Z3GQP1"/>
<evidence type="ECO:0008006" key="4">
    <source>
        <dbReference type="Google" id="ProtNLM"/>
    </source>
</evidence>
<feature type="chain" id="PRO_5016247354" description="DUF4136 domain-containing protein" evidence="1">
    <location>
        <begin position="25"/>
        <end position="197"/>
    </location>
</feature>
<name>A0A2Z3GQP1_9BACT</name>
<sequence>MKNHYSRWLLLLAAGPLFCQCSKAPEATPETDYRQAGVKLMQQLTPQLTGTWDLRRVVVKRLGNDYYQKRAGVTKDTVFQDFAVLTLAPAVASRYTPRDPQYGEFEGTLQYSSKVFPVYFALRITPEYASTRQGPQAIFSPGLNRPAGSYPLDVDQQFLTDLGVLQDNFYLEATPGQPRMVWRGLNRGVDRIELQKR</sequence>
<dbReference type="OrthoDB" id="878045at2"/>
<gene>
    <name evidence="2" type="ORF">DDQ68_17550</name>
</gene>
<dbReference type="RefSeq" id="WP_109657467.1">
    <property type="nucleotide sequence ID" value="NZ_CP029145.1"/>
</dbReference>
<dbReference type="EMBL" id="CP029145">
    <property type="protein sequence ID" value="AWM34432.1"/>
    <property type="molecule type" value="Genomic_DNA"/>
</dbReference>
<organism evidence="2 3">
    <name type="scientific">Hymenobacter nivis</name>
    <dbReference type="NCBI Taxonomy" id="1850093"/>
    <lineage>
        <taxon>Bacteria</taxon>
        <taxon>Pseudomonadati</taxon>
        <taxon>Bacteroidota</taxon>
        <taxon>Cytophagia</taxon>
        <taxon>Cytophagales</taxon>
        <taxon>Hymenobacteraceae</taxon>
        <taxon>Hymenobacter</taxon>
    </lineage>
</organism>
<proteinExistence type="predicted"/>
<protein>
    <recommendedName>
        <fullName evidence="4">DUF4136 domain-containing protein</fullName>
    </recommendedName>
</protein>
<evidence type="ECO:0000313" key="3">
    <source>
        <dbReference type="Proteomes" id="UP000245999"/>
    </source>
</evidence>
<dbReference type="KEGG" id="hnv:DDQ68_17550"/>
<accession>A0A2Z3GQP1</accession>
<evidence type="ECO:0000313" key="2">
    <source>
        <dbReference type="EMBL" id="AWM34432.1"/>
    </source>
</evidence>
<keyword evidence="3" id="KW-1185">Reference proteome</keyword>